<dbReference type="Pfam" id="PF13896">
    <property type="entry name" value="Glyco_transf_49"/>
    <property type="match status" value="1"/>
</dbReference>
<evidence type="ECO:0000256" key="11">
    <source>
        <dbReference type="SAM" id="Phobius"/>
    </source>
</evidence>
<dbReference type="GO" id="GO:0015020">
    <property type="term" value="F:glucuronosyltransferase activity"/>
    <property type="evidence" value="ECO:0007669"/>
    <property type="project" value="TreeGrafter"/>
</dbReference>
<keyword evidence="5" id="KW-0735">Signal-anchor</keyword>
<organism evidence="12 13">
    <name type="scientific">Sitophilus oryzae</name>
    <name type="common">Rice weevil</name>
    <name type="synonym">Curculio oryzae</name>
    <dbReference type="NCBI Taxonomy" id="7048"/>
    <lineage>
        <taxon>Eukaryota</taxon>
        <taxon>Metazoa</taxon>
        <taxon>Ecdysozoa</taxon>
        <taxon>Arthropoda</taxon>
        <taxon>Hexapoda</taxon>
        <taxon>Insecta</taxon>
        <taxon>Pterygota</taxon>
        <taxon>Neoptera</taxon>
        <taxon>Endopterygota</taxon>
        <taxon>Coleoptera</taxon>
        <taxon>Polyphaga</taxon>
        <taxon>Cucujiformia</taxon>
        <taxon>Curculionidae</taxon>
        <taxon>Dryophthorinae</taxon>
        <taxon>Sitophilus</taxon>
    </lineage>
</organism>
<evidence type="ECO:0000256" key="7">
    <source>
        <dbReference type="ARBA" id="ARBA00023034"/>
    </source>
</evidence>
<proteinExistence type="predicted"/>
<evidence type="ECO:0000256" key="1">
    <source>
        <dbReference type="ARBA" id="ARBA00004323"/>
    </source>
</evidence>
<comment type="subcellular location">
    <subcellularLocation>
        <location evidence="1">Golgi apparatus membrane</location>
        <topology evidence="1">Single-pass type II membrane protein</topology>
    </subcellularLocation>
</comment>
<feature type="compositionally biased region" description="Low complexity" evidence="10">
    <location>
        <begin position="755"/>
        <end position="766"/>
    </location>
</feature>
<dbReference type="FunFam" id="3.90.550.10:FF:000016">
    <property type="entry name" value="LARGE xylosyl- and glucuronyltransferase 2"/>
    <property type="match status" value="1"/>
</dbReference>
<keyword evidence="8 11" id="KW-0472">Membrane</keyword>
<name>A0A6J2YWA4_SITOR</name>
<evidence type="ECO:0000256" key="3">
    <source>
        <dbReference type="ARBA" id="ARBA00022679"/>
    </source>
</evidence>
<feature type="transmembrane region" description="Helical" evidence="11">
    <location>
        <begin position="12"/>
        <end position="35"/>
    </location>
</feature>
<keyword evidence="4 11" id="KW-0812">Transmembrane</keyword>
<evidence type="ECO:0000256" key="6">
    <source>
        <dbReference type="ARBA" id="ARBA00022989"/>
    </source>
</evidence>
<dbReference type="SUPFAM" id="SSF53448">
    <property type="entry name" value="Nucleotide-diphospho-sugar transferases"/>
    <property type="match status" value="1"/>
</dbReference>
<dbReference type="Proteomes" id="UP000504635">
    <property type="component" value="Unplaced"/>
</dbReference>
<feature type="compositionally biased region" description="Polar residues" evidence="10">
    <location>
        <begin position="678"/>
        <end position="689"/>
    </location>
</feature>
<evidence type="ECO:0000256" key="8">
    <source>
        <dbReference type="ARBA" id="ARBA00023136"/>
    </source>
</evidence>
<evidence type="ECO:0000256" key="9">
    <source>
        <dbReference type="ARBA" id="ARBA00023180"/>
    </source>
</evidence>
<keyword evidence="7" id="KW-0333">Golgi apparatus</keyword>
<keyword evidence="3" id="KW-0808">Transferase</keyword>
<dbReference type="PANTHER" id="PTHR12270:SF25">
    <property type="entry name" value="GLYCOSYLTRANSFERASE-LIKE PROTEIN LARGE"/>
    <property type="match status" value="1"/>
</dbReference>
<protein>
    <submittedName>
        <fullName evidence="13">LARGE xylosyl- and glucuronyltransferase 2-like</fullName>
    </submittedName>
</protein>
<accession>A0A6J2YWA4</accession>
<feature type="non-terminal residue" evidence="13">
    <location>
        <position position="1"/>
    </location>
</feature>
<evidence type="ECO:0000256" key="5">
    <source>
        <dbReference type="ARBA" id="ARBA00022968"/>
    </source>
</evidence>
<gene>
    <name evidence="13" type="primary">LOC115890920</name>
</gene>
<feature type="compositionally biased region" description="Basic and acidic residues" evidence="10">
    <location>
        <begin position="771"/>
        <end position="780"/>
    </location>
</feature>
<dbReference type="AlphaFoldDB" id="A0A6J2YWA4"/>
<dbReference type="InterPro" id="IPR002495">
    <property type="entry name" value="Glyco_trans_8"/>
</dbReference>
<dbReference type="KEGG" id="soy:115890920"/>
<dbReference type="OrthoDB" id="411524at2759"/>
<dbReference type="FunFam" id="3.90.550.10:FF:000229">
    <property type="entry name" value="Glycosyltransferase-like protein LARGE"/>
    <property type="match status" value="1"/>
</dbReference>
<dbReference type="GeneID" id="115890920"/>
<feature type="region of interest" description="Disordered" evidence="10">
    <location>
        <begin position="755"/>
        <end position="791"/>
    </location>
</feature>
<sequence length="857" mass="100332">IHNLYKRRNGCIFKIFRSWIIILFIFLIGVFIYLYNNVHNIPTGAHPKSIRQFAKDLYRNEEYLPRELELQSRDYCEVIHIGIVCSGYNSNVYFHGFLKSLFLTRSNPIHFHLLVSDESEKVLRILFKTWQIPLVTVSFYNIKKWLKDVRWVPNNHYSGNYGLLKLIFPKVIDLNVTKKLIVLDTDLLLNGDIYFLWKIFNDFNYKQTIGMVENQSQYYLGKLGKAHPWPALGTGFNSGVMLYDLAKLNSIKWDTLWVNLTKRLSIVYGQADLGDQDIINALLVESPGLVYRLPCFWNTQMSDNSLSSSCYTKHKPMIVHWNSPKKYDVTTKDGEKFRGLADGIFELNGNWFREYPQICEKNKSEELLPIHLNDDDCDKYTNPPYMSFRTLLFFRDFKYVADDNDITYVTHLSYDRFYLMEEIAKIWTGPISFSLYITDAELAKVIQFISENHVLKVRSDIAYHAVFREGNLYPINILRNTGLSNVNTPFVFLVDIDFIPMKNLFEILKDNIRSMGDLKQKALIVPAFEVAGNNVDIPLNKIQLIDYLNDKKIKPFLSDVWYSGHGPTDYEKWKKELEPYQVNWKVDFEPYVVVKSNVVKYDERFLGFGWNKVSHIMELEAQNYEFIVLSDVFIIHQPHETSWDNIMFKKSAVYRKCLQNLKKAFIASLQRKYNKTYTDSNLSKNSPETFNRRRKRQTGQDSSTTSLYDSTDYFLVWGGKEKLEGKKETRKQFPKEIRVPSTFSKKETDYYYDSDYPYNSTTSTNNQNAKTSEDALKKETNLSSSSEEHDYEYDEDDIKFKELYDSTTSLNSENITLVSESQYLLSSLTQMFSHLKSIISSITHMDIAECIHSIICD</sequence>
<evidence type="ECO:0000313" key="12">
    <source>
        <dbReference type="Proteomes" id="UP000504635"/>
    </source>
</evidence>
<keyword evidence="12" id="KW-1185">Reference proteome</keyword>
<keyword evidence="6 11" id="KW-1133">Transmembrane helix</keyword>
<dbReference type="GO" id="GO:0042285">
    <property type="term" value="F:xylosyltransferase activity"/>
    <property type="evidence" value="ECO:0007669"/>
    <property type="project" value="TreeGrafter"/>
</dbReference>
<keyword evidence="2" id="KW-0328">Glycosyltransferase</keyword>
<dbReference type="InterPro" id="IPR051292">
    <property type="entry name" value="Xyl/GlcA_transferase"/>
</dbReference>
<reference evidence="13" key="1">
    <citation type="submission" date="2025-08" db="UniProtKB">
        <authorList>
            <consortium name="RefSeq"/>
        </authorList>
    </citation>
    <scope>IDENTIFICATION</scope>
    <source>
        <tissue evidence="13">Gonads</tissue>
    </source>
</reference>
<dbReference type="Pfam" id="PF01501">
    <property type="entry name" value="Glyco_transf_8"/>
    <property type="match status" value="1"/>
</dbReference>
<dbReference type="GO" id="GO:0035269">
    <property type="term" value="P:protein O-linked glycosylation via mannose"/>
    <property type="evidence" value="ECO:0007669"/>
    <property type="project" value="UniProtKB-ARBA"/>
</dbReference>
<evidence type="ECO:0000256" key="4">
    <source>
        <dbReference type="ARBA" id="ARBA00022692"/>
    </source>
</evidence>
<dbReference type="InParanoid" id="A0A6J2YWA4"/>
<dbReference type="PANTHER" id="PTHR12270">
    <property type="entry name" value="GLYCOSYLTRANSFERASE-RELATED"/>
    <property type="match status" value="1"/>
</dbReference>
<keyword evidence="9" id="KW-0325">Glycoprotein</keyword>
<feature type="region of interest" description="Disordered" evidence="10">
    <location>
        <begin position="678"/>
        <end position="705"/>
    </location>
</feature>
<dbReference type="RefSeq" id="XP_030767145.1">
    <property type="nucleotide sequence ID" value="XM_030911285.1"/>
</dbReference>
<dbReference type="Gene3D" id="3.90.550.10">
    <property type="entry name" value="Spore Coat Polysaccharide Biosynthesis Protein SpsA, Chain A"/>
    <property type="match status" value="2"/>
</dbReference>
<evidence type="ECO:0000256" key="10">
    <source>
        <dbReference type="SAM" id="MobiDB-lite"/>
    </source>
</evidence>
<evidence type="ECO:0000313" key="13">
    <source>
        <dbReference type="RefSeq" id="XP_030767145.1"/>
    </source>
</evidence>
<evidence type="ECO:0000256" key="2">
    <source>
        <dbReference type="ARBA" id="ARBA00022676"/>
    </source>
</evidence>
<dbReference type="GO" id="GO:0000139">
    <property type="term" value="C:Golgi membrane"/>
    <property type="evidence" value="ECO:0007669"/>
    <property type="project" value="UniProtKB-SubCell"/>
</dbReference>
<dbReference type="InterPro" id="IPR029044">
    <property type="entry name" value="Nucleotide-diphossugar_trans"/>
</dbReference>